<proteinExistence type="predicted"/>
<protein>
    <recommendedName>
        <fullName evidence="3">Cofactor-independent phosphoglycerate mutase</fullName>
    </recommendedName>
</protein>
<gene>
    <name evidence="1" type="ORF">SASC598J21_008870</name>
</gene>
<name>A0A074VFW0_9NEIS</name>
<sequence>MSADLTITLVLPGLLWPHQEAAVPDLQLPALNTLRQWSKYTLQTINRSQLYQQYLWEGSWVQHAQQQLNLNLEYCGFIVTPINQTAGMHQLQYLDGNALGLNPEEAKSFCEVLSTWLQPDGWRFFPVRPDLWLVTTPRVLDFTLSSLLDLSGCIDGTAKPSGKDATLILQQQTELQMLLHQHPLNQERSTRGLPTINGLWFEKDLIGTAKHDTLLYTNSSWALHAHELPLNYAALMDTLSDSGQQEIVLFNDSLCLPVNQGDVYTYAQILHQWEQDWWQPLLSGLKNRHIRQLNIRCEAGLLQIRKPRFRLFRPKTQPFTGLNL</sequence>
<reference evidence="1 2" key="1">
    <citation type="journal article" date="2014" name="PLoS Genet.">
        <title>Hidden diversity in honey bee gut symbionts detected by single-cell genomics.</title>
        <authorList>
            <person name="Engel P."/>
            <person name="Stepanauskas R."/>
            <person name="Moran N."/>
        </authorList>
    </citation>
    <scope>NUCLEOTIDE SEQUENCE [LARGE SCALE GENOMIC DNA]</scope>
    <source>
        <strain evidence="1 2">SCGC AB-598-J21</strain>
    </source>
</reference>
<organism evidence="1 2">
    <name type="scientific">Snodgrassella alvi SCGC AB-598-J21</name>
    <dbReference type="NCBI Taxonomy" id="1385367"/>
    <lineage>
        <taxon>Bacteria</taxon>
        <taxon>Pseudomonadati</taxon>
        <taxon>Pseudomonadota</taxon>
        <taxon>Betaproteobacteria</taxon>
        <taxon>Neisseriales</taxon>
        <taxon>Neisseriaceae</taxon>
        <taxon>Snodgrassella</taxon>
    </lineage>
</organism>
<dbReference type="Proteomes" id="UP000027644">
    <property type="component" value="Unassembled WGS sequence"/>
</dbReference>
<evidence type="ECO:0000313" key="1">
    <source>
        <dbReference type="EMBL" id="KEQ01345.1"/>
    </source>
</evidence>
<comment type="caution">
    <text evidence="1">The sequence shown here is derived from an EMBL/GenBank/DDBJ whole genome shotgun (WGS) entry which is preliminary data.</text>
</comment>
<dbReference type="AlphaFoldDB" id="A0A074VFW0"/>
<evidence type="ECO:0000313" key="2">
    <source>
        <dbReference type="Proteomes" id="UP000027644"/>
    </source>
</evidence>
<accession>A0A074VFW0</accession>
<evidence type="ECO:0008006" key="3">
    <source>
        <dbReference type="Google" id="ProtNLM"/>
    </source>
</evidence>
<dbReference type="EMBL" id="AVQL01000425">
    <property type="protein sequence ID" value="KEQ01345.1"/>
    <property type="molecule type" value="Genomic_DNA"/>
</dbReference>